<evidence type="ECO:0000313" key="3">
    <source>
        <dbReference type="Proteomes" id="UP000325440"/>
    </source>
</evidence>
<dbReference type="OrthoDB" id="6601747at2759"/>
<reference evidence="2 3" key="1">
    <citation type="submission" date="2019-08" db="EMBL/GenBank/DDBJ databases">
        <authorList>
            <person name="Alioto T."/>
            <person name="Alioto T."/>
            <person name="Gomez Garrido J."/>
        </authorList>
    </citation>
    <scope>NUCLEOTIDE SEQUENCE [LARGE SCALE GENOMIC DNA]</scope>
</reference>
<protein>
    <recommendedName>
        <fullName evidence="1">DUF4371 domain-containing protein</fullName>
    </recommendedName>
</protein>
<evidence type="ECO:0000313" key="2">
    <source>
        <dbReference type="EMBL" id="VVC30861.1"/>
    </source>
</evidence>
<evidence type="ECO:0000259" key="1">
    <source>
        <dbReference type="Pfam" id="PF14291"/>
    </source>
</evidence>
<dbReference type="PANTHER" id="PTHR45749:SF21">
    <property type="entry name" value="DUF4371 DOMAIN-CONTAINING PROTEIN"/>
    <property type="match status" value="1"/>
</dbReference>
<sequence length="155" mass="17712">MYTEVNKVLLFLHHSQNFDIKHDIALRRNIADKCYFVDLLKFRIDSVFGQVILNDIVSQVNNSVAFSLLADETADIAGKEQLSIGVRYIDINYVVHEEFIGYSEIYVLNAEGVSRSILESKEKYGLNMLKLFGLEFDGCSTMSEPVVTKLRGYKF</sequence>
<organism evidence="2 3">
    <name type="scientific">Cinara cedri</name>
    <dbReference type="NCBI Taxonomy" id="506608"/>
    <lineage>
        <taxon>Eukaryota</taxon>
        <taxon>Metazoa</taxon>
        <taxon>Ecdysozoa</taxon>
        <taxon>Arthropoda</taxon>
        <taxon>Hexapoda</taxon>
        <taxon>Insecta</taxon>
        <taxon>Pterygota</taxon>
        <taxon>Neoptera</taxon>
        <taxon>Paraneoptera</taxon>
        <taxon>Hemiptera</taxon>
        <taxon>Sternorrhyncha</taxon>
        <taxon>Aphidomorpha</taxon>
        <taxon>Aphidoidea</taxon>
        <taxon>Aphididae</taxon>
        <taxon>Lachninae</taxon>
        <taxon>Cinara</taxon>
    </lineage>
</organism>
<dbReference type="Pfam" id="PF14291">
    <property type="entry name" value="DUF4371"/>
    <property type="match status" value="1"/>
</dbReference>
<name>A0A5E4MND7_9HEMI</name>
<dbReference type="PANTHER" id="PTHR45749">
    <property type="match status" value="1"/>
</dbReference>
<dbReference type="AlphaFoldDB" id="A0A5E4MND7"/>
<feature type="domain" description="DUF4371" evidence="1">
    <location>
        <begin position="43"/>
        <end position="143"/>
    </location>
</feature>
<accession>A0A5E4MND7</accession>
<keyword evidence="3" id="KW-1185">Reference proteome</keyword>
<dbReference type="EMBL" id="CABPRJ010000544">
    <property type="protein sequence ID" value="VVC30861.1"/>
    <property type="molecule type" value="Genomic_DNA"/>
</dbReference>
<dbReference type="Proteomes" id="UP000325440">
    <property type="component" value="Unassembled WGS sequence"/>
</dbReference>
<proteinExistence type="predicted"/>
<gene>
    <name evidence="2" type="ORF">CINCED_3A007723</name>
</gene>
<dbReference type="InterPro" id="IPR025398">
    <property type="entry name" value="DUF4371"/>
</dbReference>